<keyword evidence="1" id="KW-1133">Transmembrane helix</keyword>
<evidence type="ECO:0000313" key="4">
    <source>
        <dbReference type="Proteomes" id="UP000078383"/>
    </source>
</evidence>
<protein>
    <submittedName>
        <fullName evidence="3">GDSL-like Lipase/Acylhydrolase</fullName>
    </submittedName>
</protein>
<keyword evidence="1" id="KW-0812">Transmembrane</keyword>
<dbReference type="Proteomes" id="UP000078383">
    <property type="component" value="Unassembled WGS sequence"/>
</dbReference>
<accession>A0A174ZUW1</accession>
<dbReference type="SUPFAM" id="SSF52266">
    <property type="entry name" value="SGNH hydrolase"/>
    <property type="match status" value="1"/>
</dbReference>
<evidence type="ECO:0000313" key="3">
    <source>
        <dbReference type="EMBL" id="CUQ91004.1"/>
    </source>
</evidence>
<dbReference type="InterPro" id="IPR051532">
    <property type="entry name" value="Ester_Hydrolysis_Enzymes"/>
</dbReference>
<dbReference type="Pfam" id="PF13472">
    <property type="entry name" value="Lipase_GDSL_2"/>
    <property type="match status" value="1"/>
</dbReference>
<sequence>MGFYTVYKKQKEYRYMKKTIKRKQKLGIRIGVGCALVITVILLAVQGVSNLTKKPVDTSEGIAYIKGKESADAKTIEQKINQLEKKDGTGESSDTRSMKERFSGAVVMGDSIAASFTEYDVLNTSSVVAKIGIHFSELDDQIEQAKQLDPQIIFLAYGMNDVTKTNGDVDKFIKDYSDVIKKIQKAMPDAHIFVNAVFPVQESAVEKEPALANIADYNEKLEAMCEKKQIGYIDNSDIIEDEYYEEDGIHFKANFYPIWAEKMAEVATL</sequence>
<dbReference type="EMBL" id="CZBX01000011">
    <property type="protein sequence ID" value="CUQ91004.1"/>
    <property type="molecule type" value="Genomic_DNA"/>
</dbReference>
<evidence type="ECO:0000256" key="1">
    <source>
        <dbReference type="SAM" id="Phobius"/>
    </source>
</evidence>
<dbReference type="Gene3D" id="3.40.50.1110">
    <property type="entry name" value="SGNH hydrolase"/>
    <property type="match status" value="1"/>
</dbReference>
<dbReference type="AlphaFoldDB" id="A0A174ZUW1"/>
<feature type="transmembrane region" description="Helical" evidence="1">
    <location>
        <begin position="26"/>
        <end position="45"/>
    </location>
</feature>
<dbReference type="InterPro" id="IPR013830">
    <property type="entry name" value="SGNH_hydro"/>
</dbReference>
<name>A0A174ZUW1_9FIRM</name>
<dbReference type="PANTHER" id="PTHR30383">
    <property type="entry name" value="THIOESTERASE 1/PROTEASE 1/LYSOPHOSPHOLIPASE L1"/>
    <property type="match status" value="1"/>
</dbReference>
<keyword evidence="3" id="KW-0378">Hydrolase</keyword>
<dbReference type="PANTHER" id="PTHR30383:SF5">
    <property type="entry name" value="SGNH HYDROLASE-TYPE ESTERASE DOMAIN-CONTAINING PROTEIN"/>
    <property type="match status" value="1"/>
</dbReference>
<dbReference type="GO" id="GO:0004622">
    <property type="term" value="F:phosphatidylcholine lysophospholipase activity"/>
    <property type="evidence" value="ECO:0007669"/>
    <property type="project" value="TreeGrafter"/>
</dbReference>
<proteinExistence type="predicted"/>
<feature type="domain" description="SGNH hydrolase-type esterase" evidence="2">
    <location>
        <begin position="136"/>
        <end position="253"/>
    </location>
</feature>
<reference evidence="3 4" key="1">
    <citation type="submission" date="2015-09" db="EMBL/GenBank/DDBJ databases">
        <authorList>
            <consortium name="Pathogen Informatics"/>
        </authorList>
    </citation>
    <scope>NUCLEOTIDE SEQUENCE [LARGE SCALE GENOMIC DNA]</scope>
    <source>
        <strain evidence="3 4">2789STDY5834889</strain>
    </source>
</reference>
<gene>
    <name evidence="3" type="ORF">ERS852502_02322</name>
</gene>
<evidence type="ECO:0000259" key="2">
    <source>
        <dbReference type="Pfam" id="PF13472"/>
    </source>
</evidence>
<dbReference type="InterPro" id="IPR036514">
    <property type="entry name" value="SGNH_hydro_sf"/>
</dbReference>
<organism evidence="3 4">
    <name type="scientific">[Ruminococcus] torques</name>
    <dbReference type="NCBI Taxonomy" id="33039"/>
    <lineage>
        <taxon>Bacteria</taxon>
        <taxon>Bacillati</taxon>
        <taxon>Bacillota</taxon>
        <taxon>Clostridia</taxon>
        <taxon>Lachnospirales</taxon>
        <taxon>Lachnospiraceae</taxon>
        <taxon>Mediterraneibacter</taxon>
    </lineage>
</organism>
<keyword evidence="1" id="KW-0472">Membrane</keyword>